<name>A0ABS6XN89_9SPHN</name>
<evidence type="ECO:0008006" key="3">
    <source>
        <dbReference type="Google" id="ProtNLM"/>
    </source>
</evidence>
<gene>
    <name evidence="1" type="ORF">KY084_12385</name>
</gene>
<keyword evidence="2" id="KW-1185">Reference proteome</keyword>
<dbReference type="Proteomes" id="UP001197214">
    <property type="component" value="Unassembled WGS sequence"/>
</dbReference>
<dbReference type="RefSeq" id="WP_219238792.1">
    <property type="nucleotide sequence ID" value="NZ_JAHWZX010000012.1"/>
</dbReference>
<proteinExistence type="predicted"/>
<accession>A0ABS6XN89</accession>
<comment type="caution">
    <text evidence="1">The sequence shown here is derived from an EMBL/GenBank/DDBJ whole genome shotgun (WGS) entry which is preliminary data.</text>
</comment>
<dbReference type="EMBL" id="JAHWZX010000012">
    <property type="protein sequence ID" value="MBW4331667.1"/>
    <property type="molecule type" value="Genomic_DNA"/>
</dbReference>
<evidence type="ECO:0000313" key="2">
    <source>
        <dbReference type="Proteomes" id="UP001197214"/>
    </source>
</evidence>
<organism evidence="1 2">
    <name type="scientific">Stakelama flava</name>
    <dbReference type="NCBI Taxonomy" id="2860338"/>
    <lineage>
        <taxon>Bacteria</taxon>
        <taxon>Pseudomonadati</taxon>
        <taxon>Pseudomonadota</taxon>
        <taxon>Alphaproteobacteria</taxon>
        <taxon>Sphingomonadales</taxon>
        <taxon>Sphingomonadaceae</taxon>
        <taxon>Stakelama</taxon>
    </lineage>
</organism>
<reference evidence="1 2" key="1">
    <citation type="submission" date="2021-07" db="EMBL/GenBank/DDBJ databases">
        <title>Stakelama flava sp. nov., a novel endophytic bacterium isolated from branch of Kandelia candel.</title>
        <authorList>
            <person name="Tuo L."/>
        </authorList>
    </citation>
    <scope>NUCLEOTIDE SEQUENCE [LARGE SCALE GENOMIC DNA]</scope>
    <source>
        <strain evidence="1 2">CBK3Z-3</strain>
    </source>
</reference>
<sequence>MDIIYLRERRRASLERADAATNAIARASHASLAGLYHEWITQLEDKAAGRPTENKYPIRRV</sequence>
<protein>
    <recommendedName>
        <fullName evidence="3">Integrase</fullName>
    </recommendedName>
</protein>
<evidence type="ECO:0000313" key="1">
    <source>
        <dbReference type="EMBL" id="MBW4331667.1"/>
    </source>
</evidence>